<evidence type="ECO:0000256" key="2">
    <source>
        <dbReference type="ARBA" id="ARBA00022840"/>
    </source>
</evidence>
<dbReference type="PANTHER" id="PTHR24346">
    <property type="entry name" value="MAP/MICROTUBULE AFFINITY-REGULATING KINASE"/>
    <property type="match status" value="1"/>
</dbReference>
<evidence type="ECO:0000259" key="4">
    <source>
        <dbReference type="PROSITE" id="PS50011"/>
    </source>
</evidence>
<dbReference type="GO" id="GO:0035556">
    <property type="term" value="P:intracellular signal transduction"/>
    <property type="evidence" value="ECO:0007669"/>
    <property type="project" value="TreeGrafter"/>
</dbReference>
<dbReference type="InterPro" id="IPR008271">
    <property type="entry name" value="Ser/Thr_kinase_AS"/>
</dbReference>
<dbReference type="PROSITE" id="PS50011">
    <property type="entry name" value="PROTEIN_KINASE_DOM"/>
    <property type="match status" value="1"/>
</dbReference>
<feature type="binding site" evidence="3">
    <location>
        <position position="54"/>
    </location>
    <ligand>
        <name>ATP</name>
        <dbReference type="ChEBI" id="CHEBI:30616"/>
    </ligand>
</feature>
<dbReference type="GO" id="GO:0004674">
    <property type="term" value="F:protein serine/threonine kinase activity"/>
    <property type="evidence" value="ECO:0007669"/>
    <property type="project" value="TreeGrafter"/>
</dbReference>
<proteinExistence type="predicted"/>
<dbReference type="Pfam" id="PF00069">
    <property type="entry name" value="Pkinase"/>
    <property type="match status" value="1"/>
</dbReference>
<dbReference type="FunFam" id="1.10.510.10:FF:000571">
    <property type="entry name" value="Maternal embryonic leucine zipper kinase"/>
    <property type="match status" value="1"/>
</dbReference>
<dbReference type="GO" id="GO:0005737">
    <property type="term" value="C:cytoplasm"/>
    <property type="evidence" value="ECO:0007669"/>
    <property type="project" value="TreeGrafter"/>
</dbReference>
<sequence>MENCTLSQHGYDKCRITVGPWRLGRNLGEGAFGRVFLGKHQMTGKFAAIKTIKKEHYRETTTSIQEAGWNIQHAIEREIIIMKLLAHPNATRLYEIWDNTDEIYLVIEYVSGGDLLQYMTKNETLPEKEVANLFRQFMEGLSHLHRISVYHRDLKHENIMVDHRGNLKIGDFGMAALQPYGKQFVSACGSPNYAAPEVIRNLPYNGSDADIWSAGIILYGLLTHQLPFDDPDTSVILSRIVRAEYHIPQFLSSEAAELIDSMLEVDPTKRIKLDQILVHPFILKHWEPDLLKLQIPEYPPHEGMIACLFGNESIIHQLDMNIISKVRALWMNQSEEILSEIILSGRDYSALRNMRLSLFEHKSNNDKPRQRIVRSIGWRDGTSDHETKFIRAQQCGARKKALTDLLTTDRYEDRRASPANHIPRKAWKTMRQRCVIFRNSSITSSQRENTRARDKSGKISETTFIKSTHQNLMLMKRQAVIHKLAENQQMMSQHSTLESVTRSRLSVFEDLGHKLGPSGEATGIHDIEQRFIAQTPVLRQGTEDEMNRRRRELQFQRAIASWRNMNLDGGVRNIIWEVEGAQVNAPIQFETPAGNKAFVIYRPVLQVRREIILGLNSWQSYGVGRVRMTRKMIIWSETAIIGGGSKTPLICTVGLVDLDGCTVAIMYRECGSLTRLGEVVVELLAYMSAHGFGLLKNKEEQEDEDCGRKIPRTDKITD</sequence>
<accession>A0AAV9X2I4</accession>
<evidence type="ECO:0000256" key="1">
    <source>
        <dbReference type="ARBA" id="ARBA00022741"/>
    </source>
</evidence>
<evidence type="ECO:0000313" key="6">
    <source>
        <dbReference type="Proteomes" id="UP001365542"/>
    </source>
</evidence>
<keyword evidence="6" id="KW-1185">Reference proteome</keyword>
<evidence type="ECO:0000313" key="5">
    <source>
        <dbReference type="EMBL" id="KAK6533253.1"/>
    </source>
</evidence>
<evidence type="ECO:0000256" key="3">
    <source>
        <dbReference type="PROSITE-ProRule" id="PRU10141"/>
    </source>
</evidence>
<dbReference type="AlphaFoldDB" id="A0AAV9X2I4"/>
<dbReference type="Gene3D" id="1.10.510.10">
    <property type="entry name" value="Transferase(Phosphotransferase) domain 1"/>
    <property type="match status" value="1"/>
</dbReference>
<feature type="domain" description="Protein kinase" evidence="4">
    <location>
        <begin position="21"/>
        <end position="282"/>
    </location>
</feature>
<dbReference type="SMART" id="SM00220">
    <property type="entry name" value="S_TKc"/>
    <property type="match status" value="1"/>
</dbReference>
<dbReference type="SUPFAM" id="SSF56112">
    <property type="entry name" value="Protein kinase-like (PK-like)"/>
    <property type="match status" value="1"/>
</dbReference>
<protein>
    <recommendedName>
        <fullName evidence="4">Protein kinase domain-containing protein</fullName>
    </recommendedName>
</protein>
<dbReference type="PROSITE" id="PS00107">
    <property type="entry name" value="PROTEIN_KINASE_ATP"/>
    <property type="match status" value="1"/>
</dbReference>
<dbReference type="EMBL" id="JAVHJO010000011">
    <property type="protein sequence ID" value="KAK6533253.1"/>
    <property type="molecule type" value="Genomic_DNA"/>
</dbReference>
<dbReference type="InterPro" id="IPR000719">
    <property type="entry name" value="Prot_kinase_dom"/>
</dbReference>
<reference evidence="5 6" key="1">
    <citation type="submission" date="2019-10" db="EMBL/GenBank/DDBJ databases">
        <authorList>
            <person name="Palmer J.M."/>
        </authorList>
    </citation>
    <scope>NUCLEOTIDE SEQUENCE [LARGE SCALE GENOMIC DNA]</scope>
    <source>
        <strain evidence="5 6">TWF694</strain>
    </source>
</reference>
<dbReference type="Proteomes" id="UP001365542">
    <property type="component" value="Unassembled WGS sequence"/>
</dbReference>
<dbReference type="InterPro" id="IPR017441">
    <property type="entry name" value="Protein_kinase_ATP_BS"/>
</dbReference>
<comment type="caution">
    <text evidence="5">The sequence shown here is derived from an EMBL/GenBank/DDBJ whole genome shotgun (WGS) entry which is preliminary data.</text>
</comment>
<gene>
    <name evidence="5" type="ORF">TWF694_002207</name>
</gene>
<dbReference type="GO" id="GO:0005524">
    <property type="term" value="F:ATP binding"/>
    <property type="evidence" value="ECO:0007669"/>
    <property type="project" value="UniProtKB-UniRule"/>
</dbReference>
<dbReference type="PANTHER" id="PTHR24346:SF110">
    <property type="entry name" value="NON-SPECIFIC SERINE_THREONINE PROTEIN KINASE"/>
    <property type="match status" value="1"/>
</dbReference>
<dbReference type="InterPro" id="IPR011009">
    <property type="entry name" value="Kinase-like_dom_sf"/>
</dbReference>
<name>A0AAV9X2I4_9PEZI</name>
<organism evidence="5 6">
    <name type="scientific">Orbilia ellipsospora</name>
    <dbReference type="NCBI Taxonomy" id="2528407"/>
    <lineage>
        <taxon>Eukaryota</taxon>
        <taxon>Fungi</taxon>
        <taxon>Dikarya</taxon>
        <taxon>Ascomycota</taxon>
        <taxon>Pezizomycotina</taxon>
        <taxon>Orbiliomycetes</taxon>
        <taxon>Orbiliales</taxon>
        <taxon>Orbiliaceae</taxon>
        <taxon>Orbilia</taxon>
    </lineage>
</organism>
<keyword evidence="2 3" id="KW-0067">ATP-binding</keyword>
<dbReference type="PROSITE" id="PS00108">
    <property type="entry name" value="PROTEIN_KINASE_ST"/>
    <property type="match status" value="1"/>
</dbReference>
<keyword evidence="1 3" id="KW-0547">Nucleotide-binding</keyword>